<protein>
    <submittedName>
        <fullName evidence="1">Uncharacterized protein</fullName>
    </submittedName>
</protein>
<reference evidence="1" key="2">
    <citation type="journal article" date="2015" name="Data Brief">
        <title>Shoot transcriptome of the giant reed, Arundo donax.</title>
        <authorList>
            <person name="Barrero R.A."/>
            <person name="Guerrero F.D."/>
            <person name="Moolhuijzen P."/>
            <person name="Goolsby J.A."/>
            <person name="Tidwell J."/>
            <person name="Bellgard S.E."/>
            <person name="Bellgard M.I."/>
        </authorList>
    </citation>
    <scope>NUCLEOTIDE SEQUENCE</scope>
    <source>
        <tissue evidence="1">Shoot tissue taken approximately 20 cm above the soil surface</tissue>
    </source>
</reference>
<sequence>MNGVDSCYNIYIEKLLIVKSAMTSNYCFLCFIQG</sequence>
<name>A0A0A9GUV8_ARUDO</name>
<organism evidence="1">
    <name type="scientific">Arundo donax</name>
    <name type="common">Giant reed</name>
    <name type="synonym">Donax arundinaceus</name>
    <dbReference type="NCBI Taxonomy" id="35708"/>
    <lineage>
        <taxon>Eukaryota</taxon>
        <taxon>Viridiplantae</taxon>
        <taxon>Streptophyta</taxon>
        <taxon>Embryophyta</taxon>
        <taxon>Tracheophyta</taxon>
        <taxon>Spermatophyta</taxon>
        <taxon>Magnoliopsida</taxon>
        <taxon>Liliopsida</taxon>
        <taxon>Poales</taxon>
        <taxon>Poaceae</taxon>
        <taxon>PACMAD clade</taxon>
        <taxon>Arundinoideae</taxon>
        <taxon>Arundineae</taxon>
        <taxon>Arundo</taxon>
    </lineage>
</organism>
<evidence type="ECO:0000313" key="1">
    <source>
        <dbReference type="EMBL" id="JAE27319.1"/>
    </source>
</evidence>
<proteinExistence type="predicted"/>
<dbReference type="AlphaFoldDB" id="A0A0A9GUV8"/>
<accession>A0A0A9GUV8</accession>
<reference evidence="1" key="1">
    <citation type="submission" date="2014-09" db="EMBL/GenBank/DDBJ databases">
        <authorList>
            <person name="Magalhaes I.L.F."/>
            <person name="Oliveira U."/>
            <person name="Santos F.R."/>
            <person name="Vidigal T.H.D.A."/>
            <person name="Brescovit A.D."/>
            <person name="Santos A.J."/>
        </authorList>
    </citation>
    <scope>NUCLEOTIDE SEQUENCE</scope>
    <source>
        <tissue evidence="1">Shoot tissue taken approximately 20 cm above the soil surface</tissue>
    </source>
</reference>
<dbReference type="EMBL" id="GBRH01170577">
    <property type="protein sequence ID" value="JAE27319.1"/>
    <property type="molecule type" value="Transcribed_RNA"/>
</dbReference>